<dbReference type="InterPro" id="IPR018917">
    <property type="entry name" value="DUF2482"/>
</dbReference>
<gene>
    <name evidence="1" type="ORF">DD924_08965</name>
</gene>
<evidence type="ECO:0000313" key="1">
    <source>
        <dbReference type="EMBL" id="PWZ98282.1"/>
    </source>
</evidence>
<dbReference type="Pfam" id="PF10655">
    <property type="entry name" value="DUF2482"/>
    <property type="match status" value="1"/>
</dbReference>
<dbReference type="Proteomes" id="UP000246351">
    <property type="component" value="Unassembled WGS sequence"/>
</dbReference>
<reference evidence="1 2" key="1">
    <citation type="journal article" date="2018" name="Vet. Microbiol.">
        <title>Clonal diversity and geographic distribution of methicillin-resistant Staphylococcus pseudintermedius from Australian animals: Discovery of novel sequence types.</title>
        <authorList>
            <person name="Worthing K.A."/>
            <person name="Abraham S."/>
            <person name="Coombs G.W."/>
            <person name="Pang S."/>
            <person name="Saputra S."/>
            <person name="Jordan D."/>
            <person name="Trott D.J."/>
            <person name="Norris J.M."/>
        </authorList>
    </citation>
    <scope>NUCLEOTIDE SEQUENCE [LARGE SCALE GENOMIC DNA]</scope>
    <source>
        <strain evidence="1 2">ST71 3</strain>
    </source>
</reference>
<dbReference type="AlphaFoldDB" id="A0A317Z7R5"/>
<proteinExistence type="predicted"/>
<dbReference type="EMBL" id="QEIV01000817">
    <property type="protein sequence ID" value="PWZ98282.1"/>
    <property type="molecule type" value="Genomic_DNA"/>
</dbReference>
<name>A0A317Z7R5_STAPS</name>
<sequence>MDFKNMNEEQIIEVVTSKSKELYDLIVKVDEETDFNISLITGIALDKGLVQNIFNQVVVGKPSSIVNMLVTADNFKKIVASTIAIKSLRDYVENNEKD</sequence>
<evidence type="ECO:0000313" key="2">
    <source>
        <dbReference type="Proteomes" id="UP000246351"/>
    </source>
</evidence>
<dbReference type="STRING" id="937773.SPSINT_1291"/>
<comment type="caution">
    <text evidence="1">The sequence shown here is derived from an EMBL/GenBank/DDBJ whole genome shotgun (WGS) entry which is preliminary data.</text>
</comment>
<organism evidence="1 2">
    <name type="scientific">Staphylococcus pseudintermedius</name>
    <dbReference type="NCBI Taxonomy" id="283734"/>
    <lineage>
        <taxon>Bacteria</taxon>
        <taxon>Bacillati</taxon>
        <taxon>Bacillota</taxon>
        <taxon>Bacilli</taxon>
        <taxon>Bacillales</taxon>
        <taxon>Staphylococcaceae</taxon>
        <taxon>Staphylococcus</taxon>
        <taxon>Staphylococcus intermedius group</taxon>
    </lineage>
</organism>
<accession>A0A317Z7R5</accession>
<protein>
    <recommendedName>
        <fullName evidence="3">DUF2482 family protein</fullName>
    </recommendedName>
</protein>
<evidence type="ECO:0008006" key="3">
    <source>
        <dbReference type="Google" id="ProtNLM"/>
    </source>
</evidence>